<evidence type="ECO:0000313" key="9">
    <source>
        <dbReference type="EMBL" id="MFC1433195.1"/>
    </source>
</evidence>
<dbReference type="Proteomes" id="UP001592582">
    <property type="component" value="Unassembled WGS sequence"/>
</dbReference>
<dbReference type="RefSeq" id="WP_380503952.1">
    <property type="nucleotide sequence ID" value="NZ_JBHEZX010000003.1"/>
</dbReference>
<feature type="region of interest" description="Disordered" evidence="6">
    <location>
        <begin position="430"/>
        <end position="454"/>
    </location>
</feature>
<evidence type="ECO:0000256" key="5">
    <source>
        <dbReference type="ARBA" id="ARBA00023136"/>
    </source>
</evidence>
<dbReference type="PANTHER" id="PTHR47089">
    <property type="entry name" value="ABC TRANSPORTER, PERMEASE PROTEIN"/>
    <property type="match status" value="1"/>
</dbReference>
<keyword evidence="2" id="KW-1003">Cell membrane</keyword>
<evidence type="ECO:0000256" key="4">
    <source>
        <dbReference type="ARBA" id="ARBA00022989"/>
    </source>
</evidence>
<evidence type="ECO:0000256" key="3">
    <source>
        <dbReference type="ARBA" id="ARBA00022692"/>
    </source>
</evidence>
<proteinExistence type="predicted"/>
<feature type="transmembrane region" description="Helical" evidence="7">
    <location>
        <begin position="51"/>
        <end position="71"/>
    </location>
</feature>
<keyword evidence="5 7" id="KW-0472">Membrane</keyword>
<comment type="subcellular location">
    <subcellularLocation>
        <location evidence="1">Cell membrane</location>
        <topology evidence="1">Multi-pass membrane protein</topology>
    </subcellularLocation>
</comment>
<feature type="transmembrane region" description="Helical" evidence="7">
    <location>
        <begin position="371"/>
        <end position="389"/>
    </location>
</feature>
<organism evidence="8 11">
    <name type="scientific">Streptacidiphilus alkalitolerans</name>
    <dbReference type="NCBI Taxonomy" id="3342712"/>
    <lineage>
        <taxon>Bacteria</taxon>
        <taxon>Bacillati</taxon>
        <taxon>Actinomycetota</taxon>
        <taxon>Actinomycetes</taxon>
        <taxon>Kitasatosporales</taxon>
        <taxon>Streptomycetaceae</taxon>
        <taxon>Streptacidiphilus</taxon>
    </lineage>
</organism>
<comment type="caution">
    <text evidence="8">The sequence shown here is derived from an EMBL/GenBank/DDBJ whole genome shotgun (WGS) entry which is preliminary data.</text>
</comment>
<accession>A0ABV6V5K4</accession>
<dbReference type="EMBL" id="JBHEZY010000008">
    <property type="protein sequence ID" value="MFC1433195.1"/>
    <property type="molecule type" value="Genomic_DNA"/>
</dbReference>
<feature type="transmembrane region" description="Helical" evidence="7">
    <location>
        <begin position="270"/>
        <end position="286"/>
    </location>
</feature>
<evidence type="ECO:0000313" key="8">
    <source>
        <dbReference type="EMBL" id="MFC1409004.1"/>
    </source>
</evidence>
<dbReference type="Proteomes" id="UP001592530">
    <property type="component" value="Unassembled WGS sequence"/>
</dbReference>
<dbReference type="PANTHER" id="PTHR47089:SF1">
    <property type="entry name" value="GUANOSINE ABC TRANSPORTER PERMEASE PROTEIN NUPP"/>
    <property type="match status" value="1"/>
</dbReference>
<evidence type="ECO:0000256" key="7">
    <source>
        <dbReference type="SAM" id="Phobius"/>
    </source>
</evidence>
<evidence type="ECO:0000256" key="2">
    <source>
        <dbReference type="ARBA" id="ARBA00022475"/>
    </source>
</evidence>
<feature type="transmembrane region" description="Helical" evidence="7">
    <location>
        <begin position="214"/>
        <end position="233"/>
    </location>
</feature>
<feature type="transmembrane region" description="Helical" evidence="7">
    <location>
        <begin position="345"/>
        <end position="364"/>
    </location>
</feature>
<evidence type="ECO:0000256" key="1">
    <source>
        <dbReference type="ARBA" id="ARBA00004651"/>
    </source>
</evidence>
<evidence type="ECO:0000313" key="11">
    <source>
        <dbReference type="Proteomes" id="UP001592582"/>
    </source>
</evidence>
<feature type="transmembrane region" description="Helical" evidence="7">
    <location>
        <begin position="155"/>
        <end position="175"/>
    </location>
</feature>
<feature type="region of interest" description="Disordered" evidence="6">
    <location>
        <begin position="1"/>
        <end position="35"/>
    </location>
</feature>
<evidence type="ECO:0000313" key="10">
    <source>
        <dbReference type="Proteomes" id="UP001592530"/>
    </source>
</evidence>
<protein>
    <submittedName>
        <fullName evidence="8">ABC transporter permease</fullName>
    </submittedName>
</protein>
<feature type="compositionally biased region" description="Low complexity" evidence="6">
    <location>
        <begin position="17"/>
        <end position="31"/>
    </location>
</feature>
<dbReference type="Pfam" id="PF02653">
    <property type="entry name" value="BPD_transp_2"/>
    <property type="match status" value="1"/>
</dbReference>
<sequence length="454" mass="47201">MTTPDPDQTEKPPAPEQPAAAEPGPAKPADPGQDRSLGTVLRNVFTAENSALVTTLAIVLSLVVGAVLIVLSNTATMDKAAYFFADPGDFLSSAWDNISSAYSSLFKGAIFDPGTLAGTPSQFFGPITNTLEYATPLIFGGLGISVAFRAGMFNIGGQGQTIIGAIFTSYVAFSWTSLPGVLHLVVTVVAGLVGGLLYGGVVGWLKAKRGAHEVIVTIMLNYVAYLLLGGWLLNTSVFHSTKNAGQAISKEADPDAVLPHLFGSGLNTDFGLLLALAATFLTAWFFNRSKLGFEVRAVGLTPSAARTAGINVARVQIASMLISGALMGMIGVTQTIGLANPNNNAIAPNIDAGLGFTAITVALLGRTKPWGVVWAALLFGALQAGGALMQTQAQVSIEIITVVQAMIVIFVAAPRLVKEIFRLRETRVDVDKSPAPPPPVSPDPFHATSAGGQA</sequence>
<feature type="transmembrane region" description="Helical" evidence="7">
    <location>
        <begin position="181"/>
        <end position="202"/>
    </location>
</feature>
<dbReference type="CDD" id="cd06580">
    <property type="entry name" value="TM_PBP1_transp_TpRbsC_like"/>
    <property type="match status" value="1"/>
</dbReference>
<gene>
    <name evidence="9" type="ORF">ACEZDB_21355</name>
    <name evidence="8" type="ORF">ACEZDG_06885</name>
</gene>
<keyword evidence="11" id="KW-1185">Reference proteome</keyword>
<feature type="transmembrane region" description="Helical" evidence="7">
    <location>
        <begin position="317"/>
        <end position="339"/>
    </location>
</feature>
<keyword evidence="3 7" id="KW-0812">Transmembrane</keyword>
<dbReference type="InterPro" id="IPR001851">
    <property type="entry name" value="ABC_transp_permease"/>
</dbReference>
<name>A0ABV6V5K4_9ACTN</name>
<dbReference type="EMBL" id="JBHEZX010000003">
    <property type="protein sequence ID" value="MFC1409004.1"/>
    <property type="molecule type" value="Genomic_DNA"/>
</dbReference>
<feature type="transmembrane region" description="Helical" evidence="7">
    <location>
        <begin position="395"/>
        <end position="417"/>
    </location>
</feature>
<evidence type="ECO:0000256" key="6">
    <source>
        <dbReference type="SAM" id="MobiDB-lite"/>
    </source>
</evidence>
<keyword evidence="4 7" id="KW-1133">Transmembrane helix</keyword>
<reference evidence="10 11" key="1">
    <citation type="submission" date="2024-09" db="EMBL/GenBank/DDBJ databases">
        <authorList>
            <person name="Lee S.D."/>
        </authorList>
    </citation>
    <scope>NUCLEOTIDE SEQUENCE [LARGE SCALE GENOMIC DNA]</scope>
    <source>
        <strain evidence="8 11">N1-1</strain>
        <strain evidence="9 10">N1-3</strain>
    </source>
</reference>